<dbReference type="InterPro" id="IPR007407">
    <property type="entry name" value="DUF459"/>
</dbReference>
<dbReference type="PANTHER" id="PTHR30383">
    <property type="entry name" value="THIOESTERASE 1/PROTEASE 1/LYSOPHOSPHOLIPASE L1"/>
    <property type="match status" value="1"/>
</dbReference>
<feature type="compositionally biased region" description="Basic and acidic residues" evidence="1">
    <location>
        <begin position="262"/>
        <end position="276"/>
    </location>
</feature>
<evidence type="ECO:0000313" key="4">
    <source>
        <dbReference type="Proteomes" id="UP000248795"/>
    </source>
</evidence>
<comment type="caution">
    <text evidence="3">The sequence shown here is derived from an EMBL/GenBank/DDBJ whole genome shotgun (WGS) entry which is preliminary data.</text>
</comment>
<sequence>MKPYAALAAAALLLAPAAAAQTPDMPVMGSSAASGEAAPPAPAGDEKQVTEVLTIGDAIGGGLGAGLARVTEPGGEYDVSIRFNEESGLARPEVYDWAATVPKILEGNAYGVIVVMLGANDRQTIRDGDKRYDFGTPEWTATYTARANQLLDQLATSGARVIWVAPPPMRDPDYDAAMQTIAGLQKGLVEARGMTFLDLRKDFTNPDGTYTDSTTDGAANIIKLRGRDGISFFKAGNNLMGEKLLAAIKEGEKPVEAPAAEKTSRLDVPEASKTDSEALPGAVPLFGQAVMDAEPYTVQPEGVTANAILLAAGDLGPEAALKTLRDIAPTGSGAESLFKLGSPEAAPAGRPDDFTAPAP</sequence>
<feature type="chain" id="PRO_5016157431" evidence="2">
    <location>
        <begin position="21"/>
        <end position="359"/>
    </location>
</feature>
<evidence type="ECO:0000256" key="2">
    <source>
        <dbReference type="SAM" id="SignalP"/>
    </source>
</evidence>
<keyword evidence="2" id="KW-0732">Signal</keyword>
<dbReference type="AlphaFoldDB" id="A0A2W2BZB3"/>
<feature type="region of interest" description="Disordered" evidence="1">
    <location>
        <begin position="332"/>
        <end position="359"/>
    </location>
</feature>
<dbReference type="SUPFAM" id="SSF52266">
    <property type="entry name" value="SGNH hydrolase"/>
    <property type="match status" value="1"/>
</dbReference>
<gene>
    <name evidence="3" type="ORF">DK847_03260</name>
</gene>
<keyword evidence="4" id="KW-1185">Reference proteome</keyword>
<dbReference type="InterPro" id="IPR036514">
    <property type="entry name" value="SGNH_hydro_sf"/>
</dbReference>
<dbReference type="Proteomes" id="UP000248795">
    <property type="component" value="Unassembled WGS sequence"/>
</dbReference>
<evidence type="ECO:0000256" key="1">
    <source>
        <dbReference type="SAM" id="MobiDB-lite"/>
    </source>
</evidence>
<feature type="compositionally biased region" description="Low complexity" evidence="1">
    <location>
        <begin position="29"/>
        <end position="38"/>
    </location>
</feature>
<dbReference type="EMBL" id="QKVK01000001">
    <property type="protein sequence ID" value="PZF78826.1"/>
    <property type="molecule type" value="Genomic_DNA"/>
</dbReference>
<dbReference type="Gene3D" id="3.40.50.1110">
    <property type="entry name" value="SGNH hydrolase"/>
    <property type="match status" value="1"/>
</dbReference>
<proteinExistence type="predicted"/>
<dbReference type="RefSeq" id="WP_111196154.1">
    <property type="nucleotide sequence ID" value="NZ_QKVK01000001.1"/>
</dbReference>
<protein>
    <submittedName>
        <fullName evidence="3">Uncharacterized protein</fullName>
    </submittedName>
</protein>
<dbReference type="GO" id="GO:0016788">
    <property type="term" value="F:hydrolase activity, acting on ester bonds"/>
    <property type="evidence" value="ECO:0007669"/>
    <property type="project" value="UniProtKB-ARBA"/>
</dbReference>
<feature type="region of interest" description="Disordered" evidence="1">
    <location>
        <begin position="255"/>
        <end position="277"/>
    </location>
</feature>
<evidence type="ECO:0000313" key="3">
    <source>
        <dbReference type="EMBL" id="PZF78826.1"/>
    </source>
</evidence>
<name>A0A2W2BZB3_9HYPH</name>
<feature type="region of interest" description="Disordered" evidence="1">
    <location>
        <begin position="25"/>
        <end position="46"/>
    </location>
</feature>
<organism evidence="3 4">
    <name type="scientific">Aestuariivirga litoralis</name>
    <dbReference type="NCBI Taxonomy" id="2650924"/>
    <lineage>
        <taxon>Bacteria</taxon>
        <taxon>Pseudomonadati</taxon>
        <taxon>Pseudomonadota</taxon>
        <taxon>Alphaproteobacteria</taxon>
        <taxon>Hyphomicrobiales</taxon>
        <taxon>Aestuariivirgaceae</taxon>
        <taxon>Aestuariivirga</taxon>
    </lineage>
</organism>
<dbReference type="Pfam" id="PF04311">
    <property type="entry name" value="DUF459"/>
    <property type="match status" value="1"/>
</dbReference>
<reference evidence="4" key="1">
    <citation type="submission" date="2018-06" db="EMBL/GenBank/DDBJ databases">
        <title>Aestuariibacter litoralis strain KCTC 52945T.</title>
        <authorList>
            <person name="Li X."/>
            <person name="Salam N."/>
            <person name="Li J.-L."/>
            <person name="Chen Y.-M."/>
            <person name="Yang Z.-W."/>
            <person name="Zhang L.-Y."/>
            <person name="Han M.-X."/>
            <person name="Xiao M."/>
            <person name="Li W.-J."/>
        </authorList>
    </citation>
    <scope>NUCLEOTIDE SEQUENCE [LARGE SCALE GENOMIC DNA]</scope>
    <source>
        <strain evidence="4">KCTC 52945</strain>
    </source>
</reference>
<accession>A0A2W2BZB3</accession>
<dbReference type="InterPro" id="IPR051532">
    <property type="entry name" value="Ester_Hydrolysis_Enzymes"/>
</dbReference>
<feature type="signal peptide" evidence="2">
    <location>
        <begin position="1"/>
        <end position="20"/>
    </location>
</feature>